<evidence type="ECO:0000256" key="1">
    <source>
        <dbReference type="ARBA" id="ARBA00004141"/>
    </source>
</evidence>
<evidence type="ECO:0000256" key="5">
    <source>
        <dbReference type="ARBA" id="ARBA00023136"/>
    </source>
</evidence>
<dbReference type="PANTHER" id="PTHR43243">
    <property type="entry name" value="INNER MEMBRANE TRANSPORTER YGJI-RELATED"/>
    <property type="match status" value="1"/>
</dbReference>
<evidence type="ECO:0000256" key="4">
    <source>
        <dbReference type="ARBA" id="ARBA00022989"/>
    </source>
</evidence>
<feature type="transmembrane region" description="Helical" evidence="7">
    <location>
        <begin position="478"/>
        <end position="497"/>
    </location>
</feature>
<feature type="region of interest" description="Disordered" evidence="6">
    <location>
        <begin position="715"/>
        <end position="735"/>
    </location>
</feature>
<dbReference type="Pfam" id="PF13906">
    <property type="entry name" value="AA_permease_C"/>
    <property type="match status" value="1"/>
</dbReference>
<evidence type="ECO:0000256" key="3">
    <source>
        <dbReference type="ARBA" id="ARBA00022692"/>
    </source>
</evidence>
<proteinExistence type="predicted"/>
<evidence type="ECO:0000313" key="10">
    <source>
        <dbReference type="Proteomes" id="UP000693970"/>
    </source>
</evidence>
<dbReference type="PANTHER" id="PTHR43243:SF4">
    <property type="entry name" value="CATIONIC AMINO ACID TRANSPORTER 4"/>
    <property type="match status" value="1"/>
</dbReference>
<dbReference type="InterPro" id="IPR029485">
    <property type="entry name" value="CAT_C"/>
</dbReference>
<evidence type="ECO:0000259" key="8">
    <source>
        <dbReference type="Pfam" id="PF13906"/>
    </source>
</evidence>
<protein>
    <submittedName>
        <fullName evidence="9">Amino acid permease</fullName>
    </submittedName>
</protein>
<dbReference type="OrthoDB" id="5982228at2759"/>
<reference evidence="9" key="1">
    <citation type="journal article" date="2021" name="Sci. Rep.">
        <title>Diploid genomic architecture of Nitzschia inconspicua, an elite biomass production diatom.</title>
        <authorList>
            <person name="Oliver A."/>
            <person name="Podell S."/>
            <person name="Pinowska A."/>
            <person name="Traller J.C."/>
            <person name="Smith S.R."/>
            <person name="McClure R."/>
            <person name="Beliaev A."/>
            <person name="Bohutskyi P."/>
            <person name="Hill E.A."/>
            <person name="Rabines A."/>
            <person name="Zheng H."/>
            <person name="Allen L.Z."/>
            <person name="Kuo A."/>
            <person name="Grigoriev I.V."/>
            <person name="Allen A.E."/>
            <person name="Hazlebeck D."/>
            <person name="Allen E.E."/>
        </authorList>
    </citation>
    <scope>NUCLEOTIDE SEQUENCE</scope>
    <source>
        <strain evidence="9">Hildebrandi</strain>
    </source>
</reference>
<comment type="subcellular location">
    <subcellularLocation>
        <location evidence="1">Membrane</location>
        <topology evidence="1">Multi-pass membrane protein</topology>
    </subcellularLocation>
</comment>
<reference evidence="9" key="2">
    <citation type="submission" date="2021-04" db="EMBL/GenBank/DDBJ databases">
        <authorList>
            <person name="Podell S."/>
        </authorList>
    </citation>
    <scope>NUCLEOTIDE SEQUENCE</scope>
    <source>
        <strain evidence="9">Hildebrandi</strain>
    </source>
</reference>
<dbReference type="GO" id="GO:0016020">
    <property type="term" value="C:membrane"/>
    <property type="evidence" value="ECO:0007669"/>
    <property type="project" value="UniProtKB-SubCell"/>
</dbReference>
<feature type="transmembrane region" description="Helical" evidence="7">
    <location>
        <begin position="58"/>
        <end position="79"/>
    </location>
</feature>
<feature type="compositionally biased region" description="Polar residues" evidence="6">
    <location>
        <begin position="31"/>
        <end position="43"/>
    </location>
</feature>
<feature type="transmembrane region" description="Helical" evidence="7">
    <location>
        <begin position="683"/>
        <end position="702"/>
    </location>
</feature>
<feature type="transmembrane region" description="Helical" evidence="7">
    <location>
        <begin position="290"/>
        <end position="308"/>
    </location>
</feature>
<dbReference type="Proteomes" id="UP000693970">
    <property type="component" value="Unassembled WGS sequence"/>
</dbReference>
<keyword evidence="10" id="KW-1185">Reference proteome</keyword>
<evidence type="ECO:0000313" key="9">
    <source>
        <dbReference type="EMBL" id="KAG7373077.1"/>
    </source>
</evidence>
<feature type="transmembrane region" description="Helical" evidence="7">
    <location>
        <begin position="451"/>
        <end position="472"/>
    </location>
</feature>
<dbReference type="GO" id="GO:0015171">
    <property type="term" value="F:amino acid transmembrane transporter activity"/>
    <property type="evidence" value="ECO:0007669"/>
    <property type="project" value="TreeGrafter"/>
</dbReference>
<dbReference type="Pfam" id="PF13520">
    <property type="entry name" value="AA_permease_2"/>
    <property type="match status" value="2"/>
</dbReference>
<comment type="caution">
    <text evidence="9">The sequence shown here is derived from an EMBL/GenBank/DDBJ whole genome shotgun (WGS) entry which is preliminary data.</text>
</comment>
<organism evidence="9 10">
    <name type="scientific">Nitzschia inconspicua</name>
    <dbReference type="NCBI Taxonomy" id="303405"/>
    <lineage>
        <taxon>Eukaryota</taxon>
        <taxon>Sar</taxon>
        <taxon>Stramenopiles</taxon>
        <taxon>Ochrophyta</taxon>
        <taxon>Bacillariophyta</taxon>
        <taxon>Bacillariophyceae</taxon>
        <taxon>Bacillariophycidae</taxon>
        <taxon>Bacillariales</taxon>
        <taxon>Bacillariaceae</taxon>
        <taxon>Nitzschia</taxon>
    </lineage>
</organism>
<sequence length="735" mass="79828">MTQPTQTSSPYSYQSLSTAITRRRPLHRQKQQSNTTSMNEASQAENQRLKRSLSLTDLIFYGVGCSVGAGIYSLVGIGANLAGPGIALSFALCGVACIFTSLGYAEFAARVPLAGSAYTFTYVSFGELCGWLVGWNLTLGYAVSASVVARSWAAYLVGFVQGMLHTTEINGGDDEDRTITSILNVSKFLHWSIHAPLPNLFSTRDYSAIDNATITNSYECCPLAMLIIILCTLVLLTGAKESSRFNSAMTILNLSILGFVILAGTGSGTAFQVDNLTPVLPHGWQGVGRAAGLVFFSYLGFDMVSCLSEEVEHPERNMPIGIIGSLLSSMFIYCMVSIVVVGLAPVMLLGEDIPIVNALLANACCTHDEQVSAVSLDDSTLRHDTCLNYACKPILHSMLYMGSRIVSFGAIFGLTTACFACLMGQPRIFFSMAQDGLLFKIYAKVNPKTGVPTMGTILTGVFTALVACFIDLESLANAISLGTLQVFTFVNAGVIILRMTLPVKSWPNGSLALDDGCERWDLVRTQHQKQRQRHQDERTPLLPDHGGAEIVIDSTRKAQLVEMNSLSGDPAGRNDFSPKESNQAELRENGSWPHWLTFCFTTCLVIIFAISSHSTDEKSDERVGTRLHILLAILIAITLICAAVLSRLPQAPPPATFTCPCVPIIPLLGILCNSYMMGSLPLSTWYAIFLWLLVGICFYFGYGIHHSELRHSTVQNSAKTIPPEEPNDGARPEHF</sequence>
<keyword evidence="5 7" id="KW-0472">Membrane</keyword>
<name>A0A9K3Q6B3_9STRA</name>
<evidence type="ECO:0000256" key="6">
    <source>
        <dbReference type="SAM" id="MobiDB-lite"/>
    </source>
</evidence>
<feature type="transmembrane region" description="Helical" evidence="7">
    <location>
        <begin position="405"/>
        <end position="430"/>
    </location>
</feature>
<dbReference type="AlphaFoldDB" id="A0A9K3Q6B3"/>
<feature type="domain" description="Cationic amino acid transporter C-terminal" evidence="8">
    <location>
        <begin position="657"/>
        <end position="707"/>
    </location>
</feature>
<accession>A0A9K3Q6B3</accession>
<keyword evidence="4 7" id="KW-1133">Transmembrane helix</keyword>
<keyword evidence="2" id="KW-0813">Transport</keyword>
<evidence type="ECO:0000256" key="7">
    <source>
        <dbReference type="SAM" id="Phobius"/>
    </source>
</evidence>
<feature type="region of interest" description="Disordered" evidence="6">
    <location>
        <begin position="24"/>
        <end position="43"/>
    </location>
</feature>
<feature type="transmembrane region" description="Helical" evidence="7">
    <location>
        <begin position="223"/>
        <end position="239"/>
    </location>
</feature>
<feature type="transmembrane region" description="Helical" evidence="7">
    <location>
        <begin position="657"/>
        <end position="677"/>
    </location>
</feature>
<gene>
    <name evidence="9" type="ORF">IV203_033801</name>
</gene>
<dbReference type="EMBL" id="JAGRRH010000002">
    <property type="protein sequence ID" value="KAG7373077.1"/>
    <property type="molecule type" value="Genomic_DNA"/>
</dbReference>
<feature type="transmembrane region" description="Helical" evidence="7">
    <location>
        <begin position="85"/>
        <end position="105"/>
    </location>
</feature>
<evidence type="ECO:0000256" key="2">
    <source>
        <dbReference type="ARBA" id="ARBA00022448"/>
    </source>
</evidence>
<keyword evidence="3 7" id="KW-0812">Transmembrane</keyword>
<feature type="transmembrane region" description="Helical" evidence="7">
    <location>
        <begin position="320"/>
        <end position="344"/>
    </location>
</feature>
<feature type="transmembrane region" description="Helical" evidence="7">
    <location>
        <begin position="627"/>
        <end position="645"/>
    </location>
</feature>
<feature type="transmembrane region" description="Helical" evidence="7">
    <location>
        <begin position="595"/>
        <end position="615"/>
    </location>
</feature>
<feature type="transmembrane region" description="Helical" evidence="7">
    <location>
        <begin position="251"/>
        <end position="270"/>
    </location>
</feature>
<dbReference type="InterPro" id="IPR002293">
    <property type="entry name" value="AA/rel_permease1"/>
</dbReference>